<dbReference type="InterPro" id="IPR050216">
    <property type="entry name" value="LRR_domain-containing"/>
</dbReference>
<dbReference type="PROSITE" id="PS51450">
    <property type="entry name" value="LRR"/>
    <property type="match status" value="3"/>
</dbReference>
<gene>
    <name evidence="4" type="primary">LOC100897418</name>
</gene>
<dbReference type="GeneID" id="100897418"/>
<dbReference type="InterPro" id="IPR001611">
    <property type="entry name" value="Leu-rich_rpt"/>
</dbReference>
<evidence type="ECO:0000256" key="1">
    <source>
        <dbReference type="ARBA" id="ARBA00022614"/>
    </source>
</evidence>
<dbReference type="SUPFAM" id="SSF52058">
    <property type="entry name" value="L domain-like"/>
    <property type="match status" value="1"/>
</dbReference>
<dbReference type="SMART" id="SM00369">
    <property type="entry name" value="LRR_TYP"/>
    <property type="match status" value="4"/>
</dbReference>
<sequence length="183" mass="20694">MAIVMTAEDSIGAPKGVVRVVHRCEDAMVNQRLDLSACFLASFPDAIFMLMRNTQLESLDLSQNVIRKIPSKVPRKFTGISSLNLASNRLFNLPDEISELENLTHLDLSGNDFTSIPWCLYRMTQLRFLNLSNNHIVDVDITGLKRLDCEIHLENNPLTTECCAQLARETLPKVSYTPMKQEQ</sequence>
<dbReference type="AlphaFoldDB" id="A0AAJ6QLV9"/>
<name>A0AAJ6QLV9_9ACAR</name>
<dbReference type="Proteomes" id="UP000694867">
    <property type="component" value="Unplaced"/>
</dbReference>
<organism evidence="3 4">
    <name type="scientific">Galendromus occidentalis</name>
    <name type="common">western predatory mite</name>
    <dbReference type="NCBI Taxonomy" id="34638"/>
    <lineage>
        <taxon>Eukaryota</taxon>
        <taxon>Metazoa</taxon>
        <taxon>Ecdysozoa</taxon>
        <taxon>Arthropoda</taxon>
        <taxon>Chelicerata</taxon>
        <taxon>Arachnida</taxon>
        <taxon>Acari</taxon>
        <taxon>Parasitiformes</taxon>
        <taxon>Mesostigmata</taxon>
        <taxon>Gamasina</taxon>
        <taxon>Phytoseioidea</taxon>
        <taxon>Phytoseiidae</taxon>
        <taxon>Typhlodrominae</taxon>
        <taxon>Galendromus</taxon>
    </lineage>
</organism>
<keyword evidence="2" id="KW-0677">Repeat</keyword>
<accession>A0AAJ6QLV9</accession>
<evidence type="ECO:0000313" key="3">
    <source>
        <dbReference type="Proteomes" id="UP000694867"/>
    </source>
</evidence>
<dbReference type="PANTHER" id="PTHR48051:SF1">
    <property type="entry name" value="RAS SUPPRESSOR PROTEIN 1"/>
    <property type="match status" value="1"/>
</dbReference>
<proteinExistence type="predicted"/>
<dbReference type="KEGG" id="goe:100897418"/>
<dbReference type="InterPro" id="IPR032675">
    <property type="entry name" value="LRR_dom_sf"/>
</dbReference>
<keyword evidence="3" id="KW-1185">Reference proteome</keyword>
<dbReference type="GO" id="GO:0005737">
    <property type="term" value="C:cytoplasm"/>
    <property type="evidence" value="ECO:0007669"/>
    <property type="project" value="TreeGrafter"/>
</dbReference>
<dbReference type="RefSeq" id="XP_003737049.1">
    <property type="nucleotide sequence ID" value="XM_003737001.1"/>
</dbReference>
<dbReference type="Pfam" id="PF13855">
    <property type="entry name" value="LRR_8"/>
    <property type="match status" value="1"/>
</dbReference>
<protein>
    <submittedName>
        <fullName evidence="4">Leucine-rich repeat-containing protein 18</fullName>
    </submittedName>
</protein>
<dbReference type="InterPro" id="IPR003591">
    <property type="entry name" value="Leu-rich_rpt_typical-subtyp"/>
</dbReference>
<keyword evidence="1" id="KW-0433">Leucine-rich repeat</keyword>
<dbReference type="PANTHER" id="PTHR48051">
    <property type="match status" value="1"/>
</dbReference>
<reference evidence="4" key="1">
    <citation type="submission" date="2025-08" db="UniProtKB">
        <authorList>
            <consortium name="RefSeq"/>
        </authorList>
    </citation>
    <scope>IDENTIFICATION</scope>
</reference>
<dbReference type="Gene3D" id="3.80.10.10">
    <property type="entry name" value="Ribonuclease Inhibitor"/>
    <property type="match status" value="1"/>
</dbReference>
<dbReference type="PRINTS" id="PR00019">
    <property type="entry name" value="LEURICHRPT"/>
</dbReference>
<evidence type="ECO:0000256" key="2">
    <source>
        <dbReference type="ARBA" id="ARBA00022737"/>
    </source>
</evidence>
<evidence type="ECO:0000313" key="4">
    <source>
        <dbReference type="RefSeq" id="XP_003737049.1"/>
    </source>
</evidence>